<name>U1XX90_ANEAE</name>
<evidence type="ECO:0000259" key="2">
    <source>
        <dbReference type="Pfam" id="PF04717"/>
    </source>
</evidence>
<dbReference type="eggNOG" id="COG3501">
    <property type="taxonomic scope" value="Bacteria"/>
</dbReference>
<evidence type="ECO:0000313" key="4">
    <source>
        <dbReference type="Proteomes" id="UP000016511"/>
    </source>
</evidence>
<accession>U1XX90</accession>
<organism evidence="3 4">
    <name type="scientific">Aneurinibacillus aneurinilyticus ATCC 12856</name>
    <dbReference type="NCBI Taxonomy" id="649747"/>
    <lineage>
        <taxon>Bacteria</taxon>
        <taxon>Bacillati</taxon>
        <taxon>Bacillota</taxon>
        <taxon>Bacilli</taxon>
        <taxon>Bacillales</taxon>
        <taxon>Paenibacillaceae</taxon>
        <taxon>Aneurinibacillus group</taxon>
        <taxon>Aneurinibacillus</taxon>
    </lineage>
</organism>
<reference evidence="3 4" key="1">
    <citation type="submission" date="2013-08" db="EMBL/GenBank/DDBJ databases">
        <authorList>
            <person name="Weinstock G."/>
            <person name="Sodergren E."/>
            <person name="Wylie T."/>
            <person name="Fulton L."/>
            <person name="Fulton R."/>
            <person name="Fronick C."/>
            <person name="O'Laughlin M."/>
            <person name="Godfrey J."/>
            <person name="Miner T."/>
            <person name="Herter B."/>
            <person name="Appelbaum E."/>
            <person name="Cordes M."/>
            <person name="Lek S."/>
            <person name="Wollam A."/>
            <person name="Pepin K.H."/>
            <person name="Palsikar V.B."/>
            <person name="Mitreva M."/>
            <person name="Wilson R.K."/>
        </authorList>
    </citation>
    <scope>NUCLEOTIDE SEQUENCE [LARGE SCALE GENOMIC DNA]</scope>
    <source>
        <strain evidence="3 4">ATCC 12856</strain>
    </source>
</reference>
<sequence>TGKVIDRTKDTVRVHLDIDEAQQKEEAFWFPYATGYTAEGHSGWYCMPELGDRVELYVPGSREEEAVVLTSVRAREASSPKIENPAIKYWGTPHQKELMMEENELTLTAREGLFLKLHEADGVEIRSPHPIVFTSAKDIEMKAGSRLNMQAKEALYVLCSSSSLMMDGITDIQGQLVEMEGTVKGPPVGSAAEAAEEQEDEAAEKAELAQQVAGLLPGGAGAKGPSEGEAPAVPPGQAAAAAALAASVPLAGAAAKAKAAIKAIRAQKAGKQL</sequence>
<dbReference type="GeneID" id="92841907"/>
<dbReference type="InterPro" id="IPR006531">
    <property type="entry name" value="Gp5/Vgr_OB"/>
</dbReference>
<proteinExistence type="predicted"/>
<dbReference type="AlphaFoldDB" id="U1XX90"/>
<feature type="non-terminal residue" evidence="3">
    <location>
        <position position="1"/>
    </location>
</feature>
<evidence type="ECO:0000256" key="1">
    <source>
        <dbReference type="SAM" id="MobiDB-lite"/>
    </source>
</evidence>
<protein>
    <recommendedName>
        <fullName evidence="2">Gp5/Type VI secretion system Vgr protein OB-fold domain-containing protein</fullName>
    </recommendedName>
</protein>
<evidence type="ECO:0000313" key="3">
    <source>
        <dbReference type="EMBL" id="ERI04627.1"/>
    </source>
</evidence>
<keyword evidence="4" id="KW-1185">Reference proteome</keyword>
<dbReference type="RefSeq" id="WP_021620197.1">
    <property type="nucleotide sequence ID" value="NZ_KE952722.1"/>
</dbReference>
<dbReference type="Proteomes" id="UP000016511">
    <property type="component" value="Unassembled WGS sequence"/>
</dbReference>
<dbReference type="STRING" id="649747.HMPREF0083_05986"/>
<dbReference type="EMBL" id="AWSJ01000379">
    <property type="protein sequence ID" value="ERI04627.1"/>
    <property type="molecule type" value="Genomic_DNA"/>
</dbReference>
<dbReference type="Pfam" id="PF04717">
    <property type="entry name" value="Phage_base_V"/>
    <property type="match status" value="1"/>
</dbReference>
<gene>
    <name evidence="3" type="ORF">HMPREF0083_05986</name>
</gene>
<comment type="caution">
    <text evidence="3">The sequence shown here is derived from an EMBL/GenBank/DDBJ whole genome shotgun (WGS) entry which is preliminary data.</text>
</comment>
<dbReference type="PATRIC" id="fig|649747.3.peg.5355"/>
<feature type="region of interest" description="Disordered" evidence="1">
    <location>
        <begin position="216"/>
        <end position="236"/>
    </location>
</feature>
<feature type="domain" description="Gp5/Type VI secretion system Vgr protein OB-fold" evidence="2">
    <location>
        <begin position="5"/>
        <end position="71"/>
    </location>
</feature>
<dbReference type="HOGENOM" id="CLU_1021172_0_0_9"/>